<evidence type="ECO:0000256" key="1">
    <source>
        <dbReference type="SAM" id="Coils"/>
    </source>
</evidence>
<evidence type="ECO:0000313" key="3">
    <source>
        <dbReference type="Proteomes" id="UP000525298"/>
    </source>
</evidence>
<dbReference type="InterPro" id="IPR035205">
    <property type="entry name" value="DUF5320"/>
</dbReference>
<comment type="caution">
    <text evidence="2">The sequence shown here is derived from an EMBL/GenBank/DDBJ whole genome shotgun (WGS) entry which is preliminary data.</text>
</comment>
<dbReference type="Proteomes" id="UP000525298">
    <property type="component" value="Unassembled WGS sequence"/>
</dbReference>
<dbReference type="RefSeq" id="WP_181551813.1">
    <property type="nucleotide sequence ID" value="NZ_JACDUS010000007.1"/>
</dbReference>
<sequence length="117" mass="12124">MPAGDRTGPMGMGSMTGRGAGYCGGFAAPGFANAGPGRGPGFGFGRGRGFGRRFSGGGFGWRNRFFATGVPARTQGAPYAAGDPEVEKQGLKQQADALQSELEMIRKRLDELTDTSS</sequence>
<reference evidence="2 3" key="1">
    <citation type="submission" date="2020-07" db="EMBL/GenBank/DDBJ databases">
        <title>Genomic Encyclopedia of Type Strains, Phase IV (KMG-IV): sequencing the most valuable type-strain genomes for metagenomic binning, comparative biology and taxonomic classification.</title>
        <authorList>
            <person name="Goeker M."/>
        </authorList>
    </citation>
    <scope>NUCLEOTIDE SEQUENCE [LARGE SCALE GENOMIC DNA]</scope>
    <source>
        <strain evidence="2 3">DSM 17721</strain>
    </source>
</reference>
<organism evidence="2 3">
    <name type="scientific">Desulfosalsimonas propionicica</name>
    <dbReference type="NCBI Taxonomy" id="332175"/>
    <lineage>
        <taxon>Bacteria</taxon>
        <taxon>Pseudomonadati</taxon>
        <taxon>Thermodesulfobacteriota</taxon>
        <taxon>Desulfobacteria</taxon>
        <taxon>Desulfobacterales</taxon>
        <taxon>Desulfosalsimonadaceae</taxon>
        <taxon>Desulfosalsimonas</taxon>
    </lineage>
</organism>
<protein>
    <recommendedName>
        <fullName evidence="4">DUF5320 domain-containing protein</fullName>
    </recommendedName>
</protein>
<keyword evidence="3" id="KW-1185">Reference proteome</keyword>
<dbReference type="Pfam" id="PF17253">
    <property type="entry name" value="DUF5320"/>
    <property type="match status" value="1"/>
</dbReference>
<keyword evidence="1" id="KW-0175">Coiled coil</keyword>
<feature type="coiled-coil region" evidence="1">
    <location>
        <begin position="88"/>
        <end position="115"/>
    </location>
</feature>
<name>A0A7W0CAM3_9BACT</name>
<proteinExistence type="predicted"/>
<accession>A0A7W0CAM3</accession>
<dbReference type="AlphaFoldDB" id="A0A7W0CAM3"/>
<evidence type="ECO:0000313" key="2">
    <source>
        <dbReference type="EMBL" id="MBA2882162.1"/>
    </source>
</evidence>
<evidence type="ECO:0008006" key="4">
    <source>
        <dbReference type="Google" id="ProtNLM"/>
    </source>
</evidence>
<dbReference type="EMBL" id="JACDUS010000007">
    <property type="protein sequence ID" value="MBA2882162.1"/>
    <property type="molecule type" value="Genomic_DNA"/>
</dbReference>
<gene>
    <name evidence="2" type="ORF">HNR65_002503</name>
</gene>